<evidence type="ECO:0000256" key="2">
    <source>
        <dbReference type="ARBA" id="ARBA00022448"/>
    </source>
</evidence>
<evidence type="ECO:0000256" key="4">
    <source>
        <dbReference type="ARBA" id="ARBA00022692"/>
    </source>
</evidence>
<dbReference type="Gene3D" id="2.60.40.1120">
    <property type="entry name" value="Carboxypeptidase-like, regulatory domain"/>
    <property type="match status" value="1"/>
</dbReference>
<evidence type="ECO:0000256" key="6">
    <source>
        <dbReference type="ARBA" id="ARBA00023237"/>
    </source>
</evidence>
<keyword evidence="6 7" id="KW-0998">Cell outer membrane</keyword>
<dbReference type="InterPro" id="IPR008969">
    <property type="entry name" value="CarboxyPept-like_regulatory"/>
</dbReference>
<reference evidence="9 10" key="1">
    <citation type="submission" date="2018-09" db="EMBL/GenBank/DDBJ databases">
        <title>Genomic Encyclopedia of Archaeal and Bacterial Type Strains, Phase II (KMG-II): from individual species to whole genera.</title>
        <authorList>
            <person name="Goeker M."/>
        </authorList>
    </citation>
    <scope>NUCLEOTIDE SEQUENCE [LARGE SCALE GENOMIC DNA]</scope>
    <source>
        <strain evidence="9 10">DSM 21950</strain>
    </source>
</reference>
<dbReference type="PROSITE" id="PS52016">
    <property type="entry name" value="TONB_DEPENDENT_REC_3"/>
    <property type="match status" value="1"/>
</dbReference>
<dbReference type="Pfam" id="PF07715">
    <property type="entry name" value="Plug"/>
    <property type="match status" value="1"/>
</dbReference>
<proteinExistence type="inferred from homology"/>
<name>A0A419X882_9BACT</name>
<protein>
    <submittedName>
        <fullName evidence="9">TonB-linked SusC/RagA family outer membrane protein</fullName>
    </submittedName>
</protein>
<sequence length="1013" mass="112021">MKKSLVSMLILFFVGLQGVLAQNREISGVVTAAEDGLSVPGVSVIVKGTTIGTTTDFDGKYSLNVPEGENVLVFSFVGMTTQEVAITGSTLNVVMENESIGVEEVMVVAYGVAKKSSFTGSAATVDADALKDTPVTSFEKALSGNVPGLQVSSASGQPGAATEIRIRGIGSFSADQNPLYVIDGVPVTTTSTGVKYSGEEGSTTTPLSTINPADIESVTVLKDAAAASLYGSRAANGVIVITTKQGKSGKTKFNFSTSHGITDLAMDNFETVSGEEFIMLQREGMMNTAIDKKGLTGTAAEDYVNTEMAKYFPTPANGKFTDWDDELLRQGQIHNYELSASGGNEKTTFFASVSANQTDGVARNSDMERVTGRLNLTHKATDKLTLNTNISLGSVKQNIALGGSYYANPFASSRLFLLPTDMVKNEDGSYTERSRFGFYNMVREYSLNERSSDTWRNTINSSLKYDIIEGLTFKTTFSYDWLNTDNLIYSSPLSRAGKANKGEVYRRNNKNMVMTSSNILTYDKTINEQHHFNVLLGYEVEENRRKSSTAEGYNVPQGIKVNDGAAKPNTVSGYDDKSTLLSYIGKIDYDFMNKYYISASIRRDGSSKLGDDERWANFWSVSGSWRMTQEEFLSGVEWLDDLKVRASYGTNGTLPVDWYAHQALYSVNAYNGEPALDYSQISNAELSWEESKNLNIGTDFRIFSRINGSFEYFVKKTESMLMEVPLSRVTGFSSMWQNIGEMENKGWEFTLNADILKDSELKWNASLNLSHYKNEITKLSNGETIFDFPYIRKEGEAYNTFYLRDWAGVDPTDGAAQWYVQEDGKRAKDENGNFIKTKNPGAAAKAIVGKADPKLQGGINNSLSYKGFNLNFLFNFSLGGDVYNHAGYSQWSDGNEHAYAIGKDQLKRWQNAGDNTNMPKRYYDSDTRSNWNSSRRVLKNDYLRLKSLTLGYNLPKAWIEKMSIANAKIYFTGTNLLTFSSQDVFDVEQPVHGSTTWEIPTVKTYMIGLNIGF</sequence>
<dbReference type="RefSeq" id="WP_120238625.1">
    <property type="nucleotide sequence ID" value="NZ_RAPQ01000008.1"/>
</dbReference>
<evidence type="ECO:0000256" key="3">
    <source>
        <dbReference type="ARBA" id="ARBA00022452"/>
    </source>
</evidence>
<dbReference type="OrthoDB" id="9768177at2"/>
<dbReference type="EMBL" id="RAPQ01000008">
    <property type="protein sequence ID" value="RKE03790.1"/>
    <property type="molecule type" value="Genomic_DNA"/>
</dbReference>
<evidence type="ECO:0000313" key="10">
    <source>
        <dbReference type="Proteomes" id="UP000284531"/>
    </source>
</evidence>
<dbReference type="InterPro" id="IPR023997">
    <property type="entry name" value="TonB-dep_OMP_SusC/RagA_CS"/>
</dbReference>
<evidence type="ECO:0000256" key="7">
    <source>
        <dbReference type="PROSITE-ProRule" id="PRU01360"/>
    </source>
</evidence>
<dbReference type="SUPFAM" id="SSF49464">
    <property type="entry name" value="Carboxypeptidase regulatory domain-like"/>
    <property type="match status" value="1"/>
</dbReference>
<gene>
    <name evidence="9" type="ORF">BXY64_0800</name>
</gene>
<evidence type="ECO:0000256" key="1">
    <source>
        <dbReference type="ARBA" id="ARBA00004571"/>
    </source>
</evidence>
<dbReference type="Gene3D" id="2.40.170.20">
    <property type="entry name" value="TonB-dependent receptor, beta-barrel domain"/>
    <property type="match status" value="1"/>
</dbReference>
<dbReference type="InterPro" id="IPR012910">
    <property type="entry name" value="Plug_dom"/>
</dbReference>
<dbReference type="Proteomes" id="UP000284531">
    <property type="component" value="Unassembled WGS sequence"/>
</dbReference>
<keyword evidence="2 7" id="KW-0813">Transport</keyword>
<comment type="similarity">
    <text evidence="7">Belongs to the TonB-dependent receptor family.</text>
</comment>
<dbReference type="GO" id="GO:0009279">
    <property type="term" value="C:cell outer membrane"/>
    <property type="evidence" value="ECO:0007669"/>
    <property type="project" value="UniProtKB-SubCell"/>
</dbReference>
<dbReference type="InterPro" id="IPR037066">
    <property type="entry name" value="Plug_dom_sf"/>
</dbReference>
<keyword evidence="3 7" id="KW-1134">Transmembrane beta strand</keyword>
<dbReference type="SUPFAM" id="SSF56935">
    <property type="entry name" value="Porins"/>
    <property type="match status" value="1"/>
</dbReference>
<dbReference type="Gene3D" id="2.170.130.10">
    <property type="entry name" value="TonB-dependent receptor, plug domain"/>
    <property type="match status" value="1"/>
</dbReference>
<dbReference type="InterPro" id="IPR036942">
    <property type="entry name" value="Beta-barrel_TonB_sf"/>
</dbReference>
<feature type="domain" description="TonB-dependent receptor plug" evidence="8">
    <location>
        <begin position="115"/>
        <end position="238"/>
    </location>
</feature>
<organism evidence="9 10">
    <name type="scientific">Marinifilum flexuosum</name>
    <dbReference type="NCBI Taxonomy" id="1117708"/>
    <lineage>
        <taxon>Bacteria</taxon>
        <taxon>Pseudomonadati</taxon>
        <taxon>Bacteroidota</taxon>
        <taxon>Bacteroidia</taxon>
        <taxon>Marinilabiliales</taxon>
        <taxon>Marinifilaceae</taxon>
    </lineage>
</organism>
<dbReference type="AlphaFoldDB" id="A0A419X882"/>
<keyword evidence="4 7" id="KW-0812">Transmembrane</keyword>
<evidence type="ECO:0000313" key="9">
    <source>
        <dbReference type="EMBL" id="RKE03790.1"/>
    </source>
</evidence>
<evidence type="ECO:0000259" key="8">
    <source>
        <dbReference type="Pfam" id="PF07715"/>
    </source>
</evidence>
<dbReference type="InterPro" id="IPR023996">
    <property type="entry name" value="TonB-dep_OMP_SusC/RagA"/>
</dbReference>
<keyword evidence="5 7" id="KW-0472">Membrane</keyword>
<dbReference type="NCBIfam" id="TIGR04056">
    <property type="entry name" value="OMP_RagA_SusC"/>
    <property type="match status" value="1"/>
</dbReference>
<accession>A0A419X882</accession>
<dbReference type="InterPro" id="IPR039426">
    <property type="entry name" value="TonB-dep_rcpt-like"/>
</dbReference>
<comment type="caution">
    <text evidence="9">The sequence shown here is derived from an EMBL/GenBank/DDBJ whole genome shotgun (WGS) entry which is preliminary data.</text>
</comment>
<comment type="subcellular location">
    <subcellularLocation>
        <location evidence="1 7">Cell outer membrane</location>
        <topology evidence="1 7">Multi-pass membrane protein</topology>
    </subcellularLocation>
</comment>
<evidence type="ECO:0000256" key="5">
    <source>
        <dbReference type="ARBA" id="ARBA00023136"/>
    </source>
</evidence>
<dbReference type="Pfam" id="PF13715">
    <property type="entry name" value="CarbopepD_reg_2"/>
    <property type="match status" value="1"/>
</dbReference>
<keyword evidence="10" id="KW-1185">Reference proteome</keyword>
<dbReference type="NCBIfam" id="TIGR04057">
    <property type="entry name" value="SusC_RagA_signa"/>
    <property type="match status" value="1"/>
</dbReference>